<feature type="signal peptide" evidence="1">
    <location>
        <begin position="1"/>
        <end position="19"/>
    </location>
</feature>
<reference evidence="3" key="1">
    <citation type="journal article" date="2016" name="Nature">
        <title>Genome evolution in the allotetraploid frog Xenopus laevis.</title>
        <authorList>
            <person name="Session A.M."/>
            <person name="Uno Y."/>
            <person name="Kwon T."/>
            <person name="Chapman J.A."/>
            <person name="Toyoda A."/>
            <person name="Takahashi S."/>
            <person name="Fukui A."/>
            <person name="Hikosaka A."/>
            <person name="Suzuki A."/>
            <person name="Kondo M."/>
            <person name="van Heeringen S.J."/>
            <person name="Quigley I."/>
            <person name="Heinz S."/>
            <person name="Ogino H."/>
            <person name="Ochi H."/>
            <person name="Hellsten U."/>
            <person name="Lyons J.B."/>
            <person name="Simakov O."/>
            <person name="Putnam N."/>
            <person name="Stites J."/>
            <person name="Kuroki Y."/>
            <person name="Tanaka T."/>
            <person name="Michiue T."/>
            <person name="Watanabe M."/>
            <person name="Bogdanovic O."/>
            <person name="Lister R."/>
            <person name="Georgiou G."/>
            <person name="Paranjpe S.S."/>
            <person name="van Kruijsbergen I."/>
            <person name="Shu S."/>
            <person name="Carlson J."/>
            <person name="Kinoshita T."/>
            <person name="Ohta Y."/>
            <person name="Mawaribuchi S."/>
            <person name="Jenkins J."/>
            <person name="Grimwood J."/>
            <person name="Schmutz J."/>
            <person name="Mitros T."/>
            <person name="Mozaffari S.V."/>
            <person name="Suzuki Y."/>
            <person name="Haramoto Y."/>
            <person name="Yamamoto T.S."/>
            <person name="Takagi C."/>
            <person name="Heald R."/>
            <person name="Miller K."/>
            <person name="Haudenschild C."/>
            <person name="Kitzman J."/>
            <person name="Nakayama T."/>
            <person name="Izutsu Y."/>
            <person name="Robert J."/>
            <person name="Fortriede J."/>
            <person name="Burns K."/>
            <person name="Lotay V."/>
            <person name="Karimi K."/>
            <person name="Yasuoka Y."/>
            <person name="Dichmann D.S."/>
            <person name="Flajnik M.F."/>
            <person name="Houston D.W."/>
            <person name="Shendure J."/>
            <person name="DuPasquier L."/>
            <person name="Vize P.D."/>
            <person name="Zorn A.M."/>
            <person name="Ito M."/>
            <person name="Marcotte E.M."/>
            <person name="Wallingford J.B."/>
            <person name="Ito Y."/>
            <person name="Asashima M."/>
            <person name="Ueno N."/>
            <person name="Matsuda Y."/>
            <person name="Veenstra G.J."/>
            <person name="Fujiyama A."/>
            <person name="Harland R.M."/>
            <person name="Taira M."/>
            <person name="Rokhsar D.S."/>
        </authorList>
    </citation>
    <scope>NUCLEOTIDE SEQUENCE [LARGE SCALE GENOMIC DNA]</scope>
    <source>
        <strain evidence="3">J</strain>
    </source>
</reference>
<evidence type="ECO:0008006" key="4">
    <source>
        <dbReference type="Google" id="ProtNLM"/>
    </source>
</evidence>
<gene>
    <name evidence="2" type="ORF">XELAEV_18037959mg</name>
</gene>
<accession>A0A974CD56</accession>
<evidence type="ECO:0000313" key="2">
    <source>
        <dbReference type="EMBL" id="OCT71050.1"/>
    </source>
</evidence>
<evidence type="ECO:0000256" key="1">
    <source>
        <dbReference type="SAM" id="SignalP"/>
    </source>
</evidence>
<dbReference type="Proteomes" id="UP000694892">
    <property type="component" value="Chromosome 7S"/>
</dbReference>
<sequence>MHVLLLSMALESGTAPSDGEEVFLLVLTVLCSRLHLIGITESHMGAHQAITPAPALRPINRSLSGPQNLQNKLLSRENVPVCDIRVK</sequence>
<evidence type="ECO:0000313" key="3">
    <source>
        <dbReference type="Proteomes" id="UP000694892"/>
    </source>
</evidence>
<organism evidence="2 3">
    <name type="scientific">Xenopus laevis</name>
    <name type="common">African clawed frog</name>
    <dbReference type="NCBI Taxonomy" id="8355"/>
    <lineage>
        <taxon>Eukaryota</taxon>
        <taxon>Metazoa</taxon>
        <taxon>Chordata</taxon>
        <taxon>Craniata</taxon>
        <taxon>Vertebrata</taxon>
        <taxon>Euteleostomi</taxon>
        <taxon>Amphibia</taxon>
        <taxon>Batrachia</taxon>
        <taxon>Anura</taxon>
        <taxon>Pipoidea</taxon>
        <taxon>Pipidae</taxon>
        <taxon>Xenopodinae</taxon>
        <taxon>Xenopus</taxon>
        <taxon>Xenopus</taxon>
    </lineage>
</organism>
<proteinExistence type="predicted"/>
<dbReference type="EMBL" id="CM004479">
    <property type="protein sequence ID" value="OCT71050.1"/>
    <property type="molecule type" value="Genomic_DNA"/>
</dbReference>
<name>A0A974CD56_XENLA</name>
<feature type="chain" id="PRO_5037101913" description="Secreted protein" evidence="1">
    <location>
        <begin position="20"/>
        <end position="87"/>
    </location>
</feature>
<protein>
    <recommendedName>
        <fullName evidence="4">Secreted protein</fullName>
    </recommendedName>
</protein>
<keyword evidence="1" id="KW-0732">Signal</keyword>
<dbReference type="AlphaFoldDB" id="A0A974CD56"/>